<proteinExistence type="inferred from homology"/>
<dbReference type="Gene3D" id="2.60.470.10">
    <property type="entry name" value="Acid-sensing ion channels like domains"/>
    <property type="match status" value="1"/>
</dbReference>
<dbReference type="PANTHER" id="PTHR11690">
    <property type="entry name" value="AMILORIDE-SENSITIVE SODIUM CHANNEL-RELATED"/>
    <property type="match status" value="1"/>
</dbReference>
<evidence type="ECO:0000256" key="13">
    <source>
        <dbReference type="RuleBase" id="RU000679"/>
    </source>
</evidence>
<dbReference type="PROSITE" id="PS01206">
    <property type="entry name" value="ASC"/>
    <property type="match status" value="1"/>
</dbReference>
<keyword evidence="12 13" id="KW-0407">Ion channel</keyword>
<evidence type="ECO:0000256" key="14">
    <source>
        <dbReference type="SAM" id="Phobius"/>
    </source>
</evidence>
<reference evidence="18" key="1">
    <citation type="submission" date="2016-04" db="UniProtKB">
        <authorList>
            <consortium name="WormBaseParasite"/>
        </authorList>
    </citation>
    <scope>IDENTIFICATION</scope>
</reference>
<dbReference type="WBParaSite" id="DME_0000337001-mRNA-1">
    <property type="protein sequence ID" value="DME_0000337001-mRNA-1"/>
    <property type="gene ID" value="DME_0000337001"/>
</dbReference>
<name>A0A158Q3X1_DRAME</name>
<keyword evidence="9 14" id="KW-0472">Membrane</keyword>
<keyword evidence="17" id="KW-1185">Reference proteome</keyword>
<dbReference type="PRINTS" id="PR01078">
    <property type="entry name" value="AMINACHANNEL"/>
</dbReference>
<evidence type="ECO:0000256" key="7">
    <source>
        <dbReference type="ARBA" id="ARBA00023053"/>
    </source>
</evidence>
<evidence type="ECO:0000256" key="5">
    <source>
        <dbReference type="ARBA" id="ARBA00022692"/>
    </source>
</evidence>
<evidence type="ECO:0000256" key="6">
    <source>
        <dbReference type="ARBA" id="ARBA00022989"/>
    </source>
</evidence>
<feature type="transmembrane region" description="Helical" evidence="14">
    <location>
        <begin position="643"/>
        <end position="668"/>
    </location>
</feature>
<dbReference type="Proteomes" id="UP000274756">
    <property type="component" value="Unassembled WGS sequence"/>
</dbReference>
<accession>A0A158Q3X1</accession>
<evidence type="ECO:0000256" key="2">
    <source>
        <dbReference type="ARBA" id="ARBA00007193"/>
    </source>
</evidence>
<evidence type="ECO:0000313" key="16">
    <source>
        <dbReference type="Proteomes" id="UP000038040"/>
    </source>
</evidence>
<dbReference type="InterPro" id="IPR001873">
    <property type="entry name" value="ENaC"/>
</dbReference>
<dbReference type="Proteomes" id="UP000038040">
    <property type="component" value="Unplaced"/>
</dbReference>
<keyword evidence="8 13" id="KW-0406">Ion transport</keyword>
<dbReference type="Pfam" id="PF00858">
    <property type="entry name" value="ASC"/>
    <property type="match status" value="2"/>
</dbReference>
<dbReference type="AlphaFoldDB" id="A0A158Q3X1"/>
<evidence type="ECO:0000256" key="12">
    <source>
        <dbReference type="ARBA" id="ARBA00023303"/>
    </source>
</evidence>
<evidence type="ECO:0000256" key="4">
    <source>
        <dbReference type="ARBA" id="ARBA00022461"/>
    </source>
</evidence>
<keyword evidence="5 13" id="KW-0812">Transmembrane</keyword>
<comment type="subcellular location">
    <subcellularLocation>
        <location evidence="1">Membrane</location>
        <topology evidence="1">Multi-pass membrane protein</topology>
    </subcellularLocation>
</comment>
<dbReference type="FunFam" id="1.10.287.770:FF:000001">
    <property type="entry name" value="Acid-sensing ion channel subunit 1"/>
    <property type="match status" value="1"/>
</dbReference>
<evidence type="ECO:0000256" key="3">
    <source>
        <dbReference type="ARBA" id="ARBA00022448"/>
    </source>
</evidence>
<evidence type="ECO:0000256" key="11">
    <source>
        <dbReference type="ARBA" id="ARBA00023201"/>
    </source>
</evidence>
<comment type="similarity">
    <text evidence="2 13">Belongs to the amiloride-sensitive sodium channel (TC 1.A.6) family.</text>
</comment>
<dbReference type="Gene3D" id="1.10.287.770">
    <property type="entry name" value="YojJ-like"/>
    <property type="match status" value="1"/>
</dbReference>
<evidence type="ECO:0000313" key="15">
    <source>
        <dbReference type="EMBL" id="VDN50263.1"/>
    </source>
</evidence>
<reference evidence="15 17" key="2">
    <citation type="submission" date="2018-11" db="EMBL/GenBank/DDBJ databases">
        <authorList>
            <consortium name="Pathogen Informatics"/>
        </authorList>
    </citation>
    <scope>NUCLEOTIDE SEQUENCE [LARGE SCALE GENOMIC DNA]</scope>
</reference>
<evidence type="ECO:0000313" key="17">
    <source>
        <dbReference type="Proteomes" id="UP000274756"/>
    </source>
</evidence>
<evidence type="ECO:0000256" key="8">
    <source>
        <dbReference type="ARBA" id="ARBA00023065"/>
    </source>
</evidence>
<dbReference type="GO" id="GO:0015280">
    <property type="term" value="F:ligand-gated sodium channel activity"/>
    <property type="evidence" value="ECO:0007669"/>
    <property type="project" value="TreeGrafter"/>
</dbReference>
<protein>
    <submittedName>
        <fullName evidence="18">Degenerin-like protein unc-105 (inferred by orthology to a C. elegans protein)</fullName>
    </submittedName>
</protein>
<dbReference type="STRING" id="318479.A0A158Q3X1"/>
<evidence type="ECO:0000313" key="18">
    <source>
        <dbReference type="WBParaSite" id="DME_0000337001-mRNA-1"/>
    </source>
</evidence>
<evidence type="ECO:0000256" key="10">
    <source>
        <dbReference type="ARBA" id="ARBA00023180"/>
    </source>
</evidence>
<evidence type="ECO:0000256" key="9">
    <source>
        <dbReference type="ARBA" id="ARBA00023136"/>
    </source>
</evidence>
<dbReference type="OrthoDB" id="6021021at2759"/>
<gene>
    <name evidence="15" type="ORF">DME_LOCUS236</name>
</gene>
<dbReference type="EMBL" id="UYYG01000002">
    <property type="protein sequence ID" value="VDN50263.1"/>
    <property type="molecule type" value="Genomic_DNA"/>
</dbReference>
<organism evidence="16 18">
    <name type="scientific">Dracunculus medinensis</name>
    <name type="common">Guinea worm</name>
    <dbReference type="NCBI Taxonomy" id="318479"/>
    <lineage>
        <taxon>Eukaryota</taxon>
        <taxon>Metazoa</taxon>
        <taxon>Ecdysozoa</taxon>
        <taxon>Nematoda</taxon>
        <taxon>Chromadorea</taxon>
        <taxon>Rhabditida</taxon>
        <taxon>Spirurina</taxon>
        <taxon>Dracunculoidea</taxon>
        <taxon>Dracunculidae</taxon>
        <taxon>Dracunculus</taxon>
    </lineage>
</organism>
<keyword evidence="10" id="KW-0325">Glycoprotein</keyword>
<feature type="transmembrane region" description="Helical" evidence="14">
    <location>
        <begin position="35"/>
        <end position="56"/>
    </location>
</feature>
<keyword evidence="11 13" id="KW-0739">Sodium transport</keyword>
<dbReference type="GO" id="GO:0005886">
    <property type="term" value="C:plasma membrane"/>
    <property type="evidence" value="ECO:0007669"/>
    <property type="project" value="TreeGrafter"/>
</dbReference>
<keyword evidence="4 13" id="KW-0894">Sodium channel</keyword>
<keyword evidence="7" id="KW-0915">Sodium</keyword>
<keyword evidence="3 13" id="KW-0813">Transport</keyword>
<evidence type="ECO:0000256" key="1">
    <source>
        <dbReference type="ARBA" id="ARBA00004141"/>
    </source>
</evidence>
<sequence length="689" mass="78514">MSLLHALSENVKNFGTSTTAHGIPHATESHGFRRCLWLMVLCCCLGGFIFQAVLLMEKFFKRDIIVNIEMKFDRIMFPAVTICNLNPYKNSLVGSISSLKDTMRAFESAMNHYNKDKNSPRSRIKRANISDEFSNVVDFIHTNCKQIKDSYVIDPNGNKDCVCLNHYSTFWNCRPRSEWKYSYCKCDDQKTICQRTKHSLNLDIRNSQKRMQCICSEDICFGTDNAYNDCIYPLDDGGKISCICTPVIKMCVRVYRNEELTLTGIFDGNFSLSENYTTSLPRIKETIPRIWDIFKVKSPEEAEEVREEEEKKEKAYGLKGMNDVMAIRAKTSENIVFAMNNLDDSDKSSISHVKEEFIKKCSFNGRDCSIEDDFVSYIDPSYGTCFTFRKNSTDAIIERTGRTYGMLDIIAQKSIQNSGLRLQLFVDIDEYLPTTDIAGARVVVHDQYEQPFPDSDGYNAPVGVASALGMRMKRLQRLPHPYGDCIVDGRDEDYIYKDKKYSIQGCLRSCVQKYLVMQCTCGDPRFPKYRDYDNCPVDDPDLRECLEKEVKYTAQNADKLGCVCKQPCKQDIYVASYSAALWPAGPKALTDCPSGMDSKECLAYFREEYALIEVFYESLNYERFSEGEAYGMPNLLSDFGGQLGLWMGVSVITIIEVALLIIDLFFAVTRFFSEIGAKMGKGKPNGMNL</sequence>
<keyword evidence="6 14" id="KW-1133">Transmembrane helix</keyword>
<dbReference type="InterPro" id="IPR020903">
    <property type="entry name" value="ENaC_CS"/>
</dbReference>
<dbReference type="PANTHER" id="PTHR11690:SF282">
    <property type="entry name" value="DEGENERIN-LIKE PROTEIN ASIC-1"/>
    <property type="match status" value="1"/>
</dbReference>